<name>A0ABT4MHV8_9NOCA</name>
<accession>A0ABT4MHV8</accession>
<keyword evidence="3" id="KW-1185">Reference proteome</keyword>
<gene>
    <name evidence="2" type="ORF">O4220_18875</name>
</gene>
<evidence type="ECO:0000313" key="2">
    <source>
        <dbReference type="EMBL" id="MCZ4520575.1"/>
    </source>
</evidence>
<dbReference type="EMBL" id="JAPWIJ010000008">
    <property type="protein sequence ID" value="MCZ4520575.1"/>
    <property type="molecule type" value="Genomic_DNA"/>
</dbReference>
<protein>
    <submittedName>
        <fullName evidence="2">Serine/threonine protein phosphatase</fullName>
    </submittedName>
</protein>
<proteinExistence type="predicted"/>
<feature type="transmembrane region" description="Helical" evidence="1">
    <location>
        <begin position="21"/>
        <end position="40"/>
    </location>
</feature>
<keyword evidence="1" id="KW-1133">Transmembrane helix</keyword>
<dbReference type="Proteomes" id="UP001081071">
    <property type="component" value="Unassembled WGS sequence"/>
</dbReference>
<evidence type="ECO:0000313" key="3">
    <source>
        <dbReference type="Proteomes" id="UP001081071"/>
    </source>
</evidence>
<keyword evidence="1" id="KW-0472">Membrane</keyword>
<reference evidence="2" key="1">
    <citation type="submission" date="2022-12" db="EMBL/GenBank/DDBJ databases">
        <authorList>
            <person name="Krivoruchko A.V."/>
            <person name="Elkin A."/>
        </authorList>
    </citation>
    <scope>NUCLEOTIDE SEQUENCE</scope>
    <source>
        <strain evidence="2">IEGM 1391</strain>
    </source>
</reference>
<keyword evidence="1" id="KW-0812">Transmembrane</keyword>
<dbReference type="RefSeq" id="WP_269607021.1">
    <property type="nucleotide sequence ID" value="NZ_JAPWIJ010000008.1"/>
</dbReference>
<evidence type="ECO:0000256" key="1">
    <source>
        <dbReference type="SAM" id="Phobius"/>
    </source>
</evidence>
<comment type="caution">
    <text evidence="2">The sequence shown here is derived from an EMBL/GenBank/DDBJ whole genome shotgun (WGS) entry which is preliminary data.</text>
</comment>
<sequence length="65" mass="7102">MADGFEPTSVRLRDVPIRREVTNGVLSLGFYLVCGLIGLLPGAARTRAADAFVGWSESIDEQRHN</sequence>
<organism evidence="2 3">
    <name type="scientific">Rhodococcus ruber</name>
    <dbReference type="NCBI Taxonomy" id="1830"/>
    <lineage>
        <taxon>Bacteria</taxon>
        <taxon>Bacillati</taxon>
        <taxon>Actinomycetota</taxon>
        <taxon>Actinomycetes</taxon>
        <taxon>Mycobacteriales</taxon>
        <taxon>Nocardiaceae</taxon>
        <taxon>Rhodococcus</taxon>
    </lineage>
</organism>